<organism evidence="2 3">
    <name type="scientific">Rhodococcus opacus</name>
    <name type="common">Nocardia opaca</name>
    <dbReference type="NCBI Taxonomy" id="37919"/>
    <lineage>
        <taxon>Bacteria</taxon>
        <taxon>Bacillati</taxon>
        <taxon>Actinomycetota</taxon>
        <taxon>Actinomycetes</taxon>
        <taxon>Mycobacteriales</taxon>
        <taxon>Nocardiaceae</taxon>
        <taxon>Rhodococcus</taxon>
    </lineage>
</organism>
<evidence type="ECO:0000313" key="2">
    <source>
        <dbReference type="EMBL" id="AII10613.1"/>
    </source>
</evidence>
<accession>A0A076EYW6</accession>
<feature type="domain" description="Double-GTPase 2" evidence="1">
    <location>
        <begin position="96"/>
        <end position="319"/>
    </location>
</feature>
<geneLocation type="plasmid" evidence="2 3">
    <name>pPDG1</name>
</geneLocation>
<sequence length="385" mass="42872">MTKCPRCFNNLTHEWFAWTEAAPQRTEPDERATAFTGSPVVAGKTCELQKPADAAPDWTPPPNYPETQLGGAAVEICPICHYVLPPHWRWGQATCIAMAGARATGKTVYIAVMIKQLQLLAERMNRAVEPATPETDYNYRKNYENPLFEERGILVSTPSSSTGDSYQREPLIFSLGVWNEVRRFLVIRDVAGEDLESGNTDGHSWQFFQVADAILFLFDPLRVEEIGDQLRDLVPVQVNRGGDPKVVLRTVMNMLGYGTPRVAVVLSKFDALQALEEVQGGQWSQIMSNVGAAFSRDPSLEQAPYADEDGQLLHEEVRSLLQKLDAGPMLQSMENPVTGQQYRNRFFAVSALGASPVGERLHQNGISPFRCLDPVRWVLSEHGVL</sequence>
<dbReference type="RefSeq" id="WP_128642709.1">
    <property type="nucleotide sequence ID" value="NZ_CP008948.1"/>
</dbReference>
<dbReference type="Pfam" id="PF19993">
    <property type="entry name" value="DO-GTPase2"/>
    <property type="match status" value="1"/>
</dbReference>
<reference evidence="2 3" key="1">
    <citation type="submission" date="2014-07" db="EMBL/GenBank/DDBJ databases">
        <title>Genome Sequence of Rhodococcus opacus Strain R7, a Biodegrader of Mono- and Polycyclic Aromatic Hydrocarbons.</title>
        <authorList>
            <person name="Di Gennaro P."/>
            <person name="Zampolli J."/>
            <person name="Presti I."/>
            <person name="Cappelletti M."/>
            <person name="D'Ursi P."/>
            <person name="Orro A."/>
            <person name="Mezzelani A."/>
            <person name="Milanesi L."/>
        </authorList>
    </citation>
    <scope>NUCLEOTIDE SEQUENCE [LARGE SCALE GENOMIC DNA]</scope>
    <source>
        <strain evidence="2 3">R7</strain>
        <plasmid evidence="2">pPDG1</plasmid>
    </source>
</reference>
<gene>
    <name evidence="2" type="ORF">EP51_40960</name>
</gene>
<proteinExistence type="predicted"/>
<evidence type="ECO:0000313" key="3">
    <source>
        <dbReference type="Proteomes" id="UP000028488"/>
    </source>
</evidence>
<dbReference type="AlphaFoldDB" id="A0A076EYW6"/>
<dbReference type="InterPro" id="IPR045528">
    <property type="entry name" value="DO-GTPase2"/>
</dbReference>
<keyword evidence="2" id="KW-0614">Plasmid</keyword>
<evidence type="ECO:0000259" key="1">
    <source>
        <dbReference type="Pfam" id="PF19993"/>
    </source>
</evidence>
<dbReference type="EMBL" id="CP008948">
    <property type="protein sequence ID" value="AII10613.1"/>
    <property type="molecule type" value="Genomic_DNA"/>
</dbReference>
<dbReference type="Proteomes" id="UP000028488">
    <property type="component" value="Plasmid pPDG1"/>
</dbReference>
<name>A0A076EYW6_RHOOP</name>
<protein>
    <recommendedName>
        <fullName evidence="1">Double-GTPase 2 domain-containing protein</fullName>
    </recommendedName>
</protein>